<dbReference type="InterPro" id="IPR050708">
    <property type="entry name" value="T6SS_VgrG/RHS"/>
</dbReference>
<dbReference type="AlphaFoldDB" id="A0A2T4DS65"/>
<dbReference type="EMBL" id="PYVU01000042">
    <property type="protein sequence ID" value="PTB96637.1"/>
    <property type="molecule type" value="Genomic_DNA"/>
</dbReference>
<dbReference type="Gene3D" id="2.180.10.10">
    <property type="entry name" value="RHS repeat-associated core"/>
    <property type="match status" value="1"/>
</dbReference>
<proteinExistence type="predicted"/>
<dbReference type="NCBIfam" id="TIGR03696">
    <property type="entry name" value="Rhs_assc_core"/>
    <property type="match status" value="1"/>
</dbReference>
<keyword evidence="1" id="KW-0472">Membrane</keyword>
<dbReference type="Proteomes" id="UP000240608">
    <property type="component" value="Unassembled WGS sequence"/>
</dbReference>
<gene>
    <name evidence="2" type="ORF">C9994_06480</name>
</gene>
<comment type="caution">
    <text evidence="2">The sequence shown here is derived from an EMBL/GenBank/DDBJ whole genome shotgun (WGS) entry which is preliminary data.</text>
</comment>
<keyword evidence="1" id="KW-0812">Transmembrane</keyword>
<accession>A0A2T4DS65</accession>
<evidence type="ECO:0000313" key="3">
    <source>
        <dbReference type="Proteomes" id="UP000240608"/>
    </source>
</evidence>
<dbReference type="PANTHER" id="PTHR32305">
    <property type="match status" value="1"/>
</dbReference>
<evidence type="ECO:0000313" key="2">
    <source>
        <dbReference type="EMBL" id="PTB96637.1"/>
    </source>
</evidence>
<sequence length="469" mass="50622">MIYSLPNAKGKRIDAGFVKVTEAARVYDERSYYGPHQRLELSIEIPEDGMLVAELSHQADEDVEIYFDDFSFNQLQEGFEVLQRMDYYSFGLPMAHSYKNDTRSQNRYWYNAGSCYNDSTGHYQMHYRHYDATLGRFNVVDPYANEFANLSPYNYGGNNPIMFNDPSGGRMYPNPDHLRSWRELASGGGGLGGGPMHSIGPGSNYHWSDGFGGRSYGSGGGNWTLSTGNLTVNYGDLADGIHNFGFTNGLTSLSKYGWEPNLNTPLMTATQAEHYQNLAGLGLNGSVGNGRNLYSISQVGGNQLFYESKNGIVYAGIIDGKYTLRDVINYGMAATGFVLGGTEAYLRNVRAGYAAKGTQTAQKVISKVVNPSIAKVARTAKGLGVAGVLLNGTITGVNWYNGQDVTASQVADLAIGIGLIAAGGLAIMSAPVALIAVGTYGILDSFGAFDGIKSYLGGDTVVLEGYRPD</sequence>
<name>A0A2T4DS65_9BACT</name>
<feature type="transmembrane region" description="Helical" evidence="1">
    <location>
        <begin position="413"/>
        <end position="443"/>
    </location>
</feature>
<evidence type="ECO:0000256" key="1">
    <source>
        <dbReference type="SAM" id="Phobius"/>
    </source>
</evidence>
<dbReference type="PANTHER" id="PTHR32305:SF15">
    <property type="entry name" value="PROTEIN RHSA-RELATED"/>
    <property type="match status" value="1"/>
</dbReference>
<dbReference type="InterPro" id="IPR022385">
    <property type="entry name" value="Rhs_assc_core"/>
</dbReference>
<organism evidence="2 3">
    <name type="scientific">Marivirga lumbricoides</name>
    <dbReference type="NCBI Taxonomy" id="1046115"/>
    <lineage>
        <taxon>Bacteria</taxon>
        <taxon>Pseudomonadati</taxon>
        <taxon>Bacteroidota</taxon>
        <taxon>Cytophagia</taxon>
        <taxon>Cytophagales</taxon>
        <taxon>Marivirgaceae</taxon>
        <taxon>Marivirga</taxon>
    </lineage>
</organism>
<reference evidence="2 3" key="1">
    <citation type="submission" date="2018-03" db="EMBL/GenBank/DDBJ databases">
        <title>Cross-interface Injection: A General Nanoliter Liquid Handling Method Applied to Single Cells Genome Amplification Automated Nanoliter Liquid Handling Applied to Single Cell Multiple Displacement Amplification.</title>
        <authorList>
            <person name="Yun J."/>
            <person name="Xu P."/>
            <person name="Xu J."/>
            <person name="Dai X."/>
            <person name="Wang Y."/>
            <person name="Zheng X."/>
            <person name="Cao C."/>
            <person name="Yi Q."/>
            <person name="Zhu Y."/>
            <person name="Wang L."/>
            <person name="Dong Z."/>
            <person name="Huang Y."/>
            <person name="Huang L."/>
            <person name="Du W."/>
        </authorList>
    </citation>
    <scope>NUCLEOTIDE SEQUENCE [LARGE SCALE GENOMIC DNA]</scope>
    <source>
        <strain evidence="2 3">Z-D1-2</strain>
    </source>
</reference>
<keyword evidence="1" id="KW-1133">Transmembrane helix</keyword>
<evidence type="ECO:0008006" key="4">
    <source>
        <dbReference type="Google" id="ProtNLM"/>
    </source>
</evidence>
<protein>
    <recommendedName>
        <fullName evidence="4">RHS repeat-associated core domain-containing protein</fullName>
    </recommendedName>
</protein>